<feature type="domain" description="HTH araC/xylS-type" evidence="4">
    <location>
        <begin position="244"/>
        <end position="342"/>
    </location>
</feature>
<dbReference type="Pfam" id="PF12625">
    <property type="entry name" value="Arabinose_bd"/>
    <property type="match status" value="1"/>
</dbReference>
<keyword evidence="2 5" id="KW-0238">DNA-binding</keyword>
<sequence length="350" mass="38667">MEVPVPAASSVSVAYLQGLLDYLERQGFASAGLLAKVQLNPSILAQRDQRIAVSTYLELLGEGVRLTGDDNLGLHLGEAMRPGYYGVLGYLIMSCATLADALHRQARYAALVGNLGRVDLDEEPPRAGLEPQVAHSWEPLVHQQQRQHSEETLAGWLTFGRWITGLQISPTEVRFQHPAPADTTEHRRIFGCPVLFGQADNALVFPKRLLNTPLGQADAQLRQLLDAHADRLLGQLNQGHSVLDRARRELARQLPEQGADLELLAHSLQLSARTLQRRLREAGLSFSELLDETRQQLVLHYLRDPALELAEIAFLVGFSEAGSLARAFRRWTGQSPGAYRQSLLDSASQS</sequence>
<name>A0A1N6NRZ3_AQUAC</name>
<evidence type="ECO:0000256" key="3">
    <source>
        <dbReference type="ARBA" id="ARBA00023163"/>
    </source>
</evidence>
<dbReference type="RefSeq" id="WP_076423774.1">
    <property type="nucleotide sequence ID" value="NZ_FTMP01000001.1"/>
</dbReference>
<dbReference type="SUPFAM" id="SSF46689">
    <property type="entry name" value="Homeodomain-like"/>
    <property type="match status" value="1"/>
</dbReference>
<dbReference type="PANTHER" id="PTHR47894:SF1">
    <property type="entry name" value="HTH-TYPE TRANSCRIPTIONAL REGULATOR VQSM"/>
    <property type="match status" value="1"/>
</dbReference>
<dbReference type="Pfam" id="PF12833">
    <property type="entry name" value="HTH_18"/>
    <property type="match status" value="1"/>
</dbReference>
<evidence type="ECO:0000256" key="1">
    <source>
        <dbReference type="ARBA" id="ARBA00023015"/>
    </source>
</evidence>
<dbReference type="GO" id="GO:0000976">
    <property type="term" value="F:transcription cis-regulatory region binding"/>
    <property type="evidence" value="ECO:0007669"/>
    <property type="project" value="TreeGrafter"/>
</dbReference>
<dbReference type="Proteomes" id="UP000185841">
    <property type="component" value="Unassembled WGS sequence"/>
</dbReference>
<evidence type="ECO:0000313" key="5">
    <source>
        <dbReference type="EMBL" id="SIP94861.1"/>
    </source>
</evidence>
<dbReference type="Gene3D" id="1.10.10.60">
    <property type="entry name" value="Homeodomain-like"/>
    <property type="match status" value="1"/>
</dbReference>
<proteinExistence type="predicted"/>
<dbReference type="InterPro" id="IPR032687">
    <property type="entry name" value="AraC-type_N"/>
</dbReference>
<dbReference type="InterPro" id="IPR009057">
    <property type="entry name" value="Homeodomain-like_sf"/>
</dbReference>
<dbReference type="GO" id="GO:0005829">
    <property type="term" value="C:cytosol"/>
    <property type="evidence" value="ECO:0007669"/>
    <property type="project" value="TreeGrafter"/>
</dbReference>
<dbReference type="PANTHER" id="PTHR47894">
    <property type="entry name" value="HTH-TYPE TRANSCRIPTIONAL REGULATOR GADX"/>
    <property type="match status" value="1"/>
</dbReference>
<keyword evidence="1" id="KW-0805">Transcription regulation</keyword>
<dbReference type="EMBL" id="FTMP01000001">
    <property type="protein sequence ID" value="SIP94861.1"/>
    <property type="molecule type" value="Genomic_DNA"/>
</dbReference>
<dbReference type="AlphaFoldDB" id="A0A1N6NRZ3"/>
<dbReference type="InterPro" id="IPR018060">
    <property type="entry name" value="HTH_AraC"/>
</dbReference>
<protein>
    <submittedName>
        <fullName evidence="5">AraC-type DNA-binding protein</fullName>
    </submittedName>
</protein>
<evidence type="ECO:0000313" key="6">
    <source>
        <dbReference type="Proteomes" id="UP000185841"/>
    </source>
</evidence>
<dbReference type="PROSITE" id="PS01124">
    <property type="entry name" value="HTH_ARAC_FAMILY_2"/>
    <property type="match status" value="1"/>
</dbReference>
<evidence type="ECO:0000259" key="4">
    <source>
        <dbReference type="PROSITE" id="PS01124"/>
    </source>
</evidence>
<dbReference type="GO" id="GO:0003700">
    <property type="term" value="F:DNA-binding transcription factor activity"/>
    <property type="evidence" value="ECO:0007669"/>
    <property type="project" value="InterPro"/>
</dbReference>
<evidence type="ECO:0000256" key="2">
    <source>
        <dbReference type="ARBA" id="ARBA00023125"/>
    </source>
</evidence>
<organism evidence="5 6">
    <name type="scientific">Aquipseudomonas alcaligenes</name>
    <name type="common">Pseudomonas alcaligenes</name>
    <dbReference type="NCBI Taxonomy" id="43263"/>
    <lineage>
        <taxon>Bacteria</taxon>
        <taxon>Pseudomonadati</taxon>
        <taxon>Pseudomonadota</taxon>
        <taxon>Gammaproteobacteria</taxon>
        <taxon>Pseudomonadales</taxon>
        <taxon>Pseudomonadaceae</taxon>
        <taxon>Aquipseudomonas</taxon>
    </lineage>
</organism>
<dbReference type="SMART" id="SM00342">
    <property type="entry name" value="HTH_ARAC"/>
    <property type="match status" value="1"/>
</dbReference>
<accession>A0A1N6NRZ3</accession>
<reference evidence="5 6" key="1">
    <citation type="submission" date="2017-01" db="EMBL/GenBank/DDBJ databases">
        <authorList>
            <person name="Mah S.A."/>
            <person name="Swanson W.J."/>
            <person name="Moy G.W."/>
            <person name="Vacquier V.D."/>
        </authorList>
    </citation>
    <scope>NUCLEOTIDE SEQUENCE [LARGE SCALE GENOMIC DNA]</scope>
    <source>
        <strain evidence="5 6">RU36E</strain>
    </source>
</reference>
<gene>
    <name evidence="5" type="ORF">SAMN05878282_101502</name>
</gene>
<keyword evidence="3" id="KW-0804">Transcription</keyword>